<keyword evidence="2" id="KW-0808">Transferase</keyword>
<dbReference type="RefSeq" id="WP_205255231.1">
    <property type="nucleotide sequence ID" value="NZ_BAAAPV010000001.1"/>
</dbReference>
<dbReference type="PANTHER" id="PTHR12526">
    <property type="entry name" value="GLYCOSYLTRANSFERASE"/>
    <property type="match status" value="1"/>
</dbReference>
<proteinExistence type="predicted"/>
<dbReference type="Proteomes" id="UP000663801">
    <property type="component" value="Unassembled WGS sequence"/>
</dbReference>
<dbReference type="GO" id="GO:0016757">
    <property type="term" value="F:glycosyltransferase activity"/>
    <property type="evidence" value="ECO:0007669"/>
    <property type="project" value="UniProtKB-KW"/>
</dbReference>
<name>A0A939C150_9ACTN</name>
<dbReference type="Pfam" id="PF13579">
    <property type="entry name" value="Glyco_trans_4_4"/>
    <property type="match status" value="1"/>
</dbReference>
<comment type="caution">
    <text evidence="4">The sequence shown here is derived from an EMBL/GenBank/DDBJ whole genome shotgun (WGS) entry which is preliminary data.</text>
</comment>
<evidence type="ECO:0000313" key="4">
    <source>
        <dbReference type="EMBL" id="MBM9475080.1"/>
    </source>
</evidence>
<organism evidence="4 5">
    <name type="scientific">Nakamurella flavida</name>
    <dbReference type="NCBI Taxonomy" id="363630"/>
    <lineage>
        <taxon>Bacteria</taxon>
        <taxon>Bacillati</taxon>
        <taxon>Actinomycetota</taxon>
        <taxon>Actinomycetes</taxon>
        <taxon>Nakamurellales</taxon>
        <taxon>Nakamurellaceae</taxon>
        <taxon>Nakamurella</taxon>
    </lineage>
</organism>
<dbReference type="SUPFAM" id="SSF53756">
    <property type="entry name" value="UDP-Glycosyltransferase/glycogen phosphorylase"/>
    <property type="match status" value="1"/>
</dbReference>
<evidence type="ECO:0000256" key="1">
    <source>
        <dbReference type="ARBA" id="ARBA00022676"/>
    </source>
</evidence>
<reference evidence="4" key="1">
    <citation type="submission" date="2021-01" db="EMBL/GenBank/DDBJ databases">
        <title>KCTC 19127 draft genome.</title>
        <authorList>
            <person name="An D."/>
        </authorList>
    </citation>
    <scope>NUCLEOTIDE SEQUENCE</scope>
    <source>
        <strain evidence="4">KCTC 19127</strain>
    </source>
</reference>
<feature type="domain" description="Glycosyltransferase subfamily 4-like N-terminal" evidence="3">
    <location>
        <begin position="75"/>
        <end position="192"/>
    </location>
</feature>
<gene>
    <name evidence="4" type="ORF">JL107_01345</name>
</gene>
<evidence type="ECO:0000256" key="2">
    <source>
        <dbReference type="ARBA" id="ARBA00022679"/>
    </source>
</evidence>
<accession>A0A939C150</accession>
<dbReference type="PANTHER" id="PTHR12526:SF634">
    <property type="entry name" value="BLL3361 PROTEIN"/>
    <property type="match status" value="1"/>
</dbReference>
<protein>
    <submittedName>
        <fullName evidence="4">Glycosyltransferase</fullName>
    </submittedName>
</protein>
<evidence type="ECO:0000259" key="3">
    <source>
        <dbReference type="Pfam" id="PF13579"/>
    </source>
</evidence>
<keyword evidence="1" id="KW-0328">Glycosyltransferase</keyword>
<keyword evidence="5" id="KW-1185">Reference proteome</keyword>
<dbReference type="Pfam" id="PF13692">
    <property type="entry name" value="Glyco_trans_1_4"/>
    <property type="match status" value="1"/>
</dbReference>
<dbReference type="InterPro" id="IPR028098">
    <property type="entry name" value="Glyco_trans_4-like_N"/>
</dbReference>
<dbReference type="Gene3D" id="3.40.50.2000">
    <property type="entry name" value="Glycogen Phosphorylase B"/>
    <property type="match status" value="2"/>
</dbReference>
<sequence>MTAPGGTGTAPSVLVVGSGWHFTSGISYYTCRLTNALAEIAPTRAILMRRLIPKALYPGKDRVGTAVNDLQYADSVEVFDGVDWYWGKSMRRARKFLQDSPPDVVVLQWWTGAVLHSYLRLAKLAQQAGSQVVIEWHEVQDTGEARIPGVVKYVTKAMKALLNNVDGHVVHSRYDLDLLRRTYELPDERVVLAAHGPYDHHGTPLASELPAGPSAPAVLTVPTVIDAEAALAAEIPSDEFTFLYFGIIRPYKGVEDLVAAFDLLPDDVRNSSRLVLVGETWENWTAPLDAVVISPNRDRITVVNRYVTDSEVSRHFADADAVVLPYRRSSSSGPLHIAMSAGLPVIVSEVGGLVEAAGDYAGTTFTPAADPAALAEAMQWIVERKGERYTDPHSWDNTVAAYQRLFQAIGAARVPADGLRSVA</sequence>
<dbReference type="EMBL" id="JAERWL010000002">
    <property type="protein sequence ID" value="MBM9475080.1"/>
    <property type="molecule type" value="Genomic_DNA"/>
</dbReference>
<evidence type="ECO:0000313" key="5">
    <source>
        <dbReference type="Proteomes" id="UP000663801"/>
    </source>
</evidence>
<dbReference type="AlphaFoldDB" id="A0A939C150"/>